<evidence type="ECO:0000313" key="3">
    <source>
        <dbReference type="Proteomes" id="UP000253594"/>
    </source>
</evidence>
<dbReference type="EMBL" id="QORE01003598">
    <property type="protein sequence ID" value="RCI68423.1"/>
    <property type="molecule type" value="Genomic_DNA"/>
</dbReference>
<name>A0A367LVA1_PSEAI</name>
<dbReference type="InterPro" id="IPR009612">
    <property type="entry name" value="IcmF-rel"/>
</dbReference>
<accession>A0A367LVA1</accession>
<gene>
    <name evidence="2" type="ORF">DT376_42560</name>
</gene>
<feature type="domain" description="IcmF-related" evidence="1">
    <location>
        <begin position="2"/>
        <end position="94"/>
    </location>
</feature>
<feature type="non-terminal residue" evidence="2">
    <location>
        <position position="1"/>
    </location>
</feature>
<protein>
    <recommendedName>
        <fullName evidence="1">IcmF-related domain-containing protein</fullName>
    </recommendedName>
</protein>
<comment type="caution">
    <text evidence="2">The sequence shown here is derived from an EMBL/GenBank/DDBJ whole genome shotgun (WGS) entry which is preliminary data.</text>
</comment>
<feature type="non-terminal residue" evidence="2">
    <location>
        <position position="101"/>
    </location>
</feature>
<dbReference type="PANTHER" id="PTHR36153:SF1">
    <property type="entry name" value="TYPE VI SECRETION SYSTEM COMPONENT TSSM1"/>
    <property type="match status" value="1"/>
</dbReference>
<dbReference type="Pfam" id="PF06761">
    <property type="entry name" value="IcmF-related"/>
    <property type="match status" value="1"/>
</dbReference>
<reference evidence="2 3" key="1">
    <citation type="submission" date="2018-07" db="EMBL/GenBank/DDBJ databases">
        <title>Mechanisms of high-level aminoglycoside resistance among Gram-negative pathogens in Brazil.</title>
        <authorList>
            <person name="Ballaben A.S."/>
            <person name="Darini A.L.C."/>
            <person name="Doi Y."/>
        </authorList>
    </citation>
    <scope>NUCLEOTIDE SEQUENCE [LARGE SCALE GENOMIC DNA]</scope>
    <source>
        <strain evidence="2 3">B2-305</strain>
    </source>
</reference>
<evidence type="ECO:0000259" key="1">
    <source>
        <dbReference type="Pfam" id="PF06761"/>
    </source>
</evidence>
<sequence>DLRRQLQQLPVAQRVYDRVKRQRLPKDVPDFRISDAAGRDAPLVFARKSGKPLTDPLSGFFTYRGYREVFLTASLSQAGTIAEEQWVLGRDLNDAGDAANL</sequence>
<organism evidence="2 3">
    <name type="scientific">Pseudomonas aeruginosa</name>
    <dbReference type="NCBI Taxonomy" id="287"/>
    <lineage>
        <taxon>Bacteria</taxon>
        <taxon>Pseudomonadati</taxon>
        <taxon>Pseudomonadota</taxon>
        <taxon>Gammaproteobacteria</taxon>
        <taxon>Pseudomonadales</taxon>
        <taxon>Pseudomonadaceae</taxon>
        <taxon>Pseudomonas</taxon>
    </lineage>
</organism>
<dbReference type="InterPro" id="IPR053156">
    <property type="entry name" value="T6SS_TssM-like"/>
</dbReference>
<evidence type="ECO:0000313" key="2">
    <source>
        <dbReference type="EMBL" id="RCI68423.1"/>
    </source>
</evidence>
<dbReference type="Proteomes" id="UP000253594">
    <property type="component" value="Unassembled WGS sequence"/>
</dbReference>
<proteinExistence type="predicted"/>
<dbReference type="AlphaFoldDB" id="A0A367LVA1"/>
<dbReference type="PANTHER" id="PTHR36153">
    <property type="entry name" value="INNER MEMBRANE PROTEIN-RELATED"/>
    <property type="match status" value="1"/>
</dbReference>